<dbReference type="InterPro" id="IPR040976">
    <property type="entry name" value="Pkinase_fungal"/>
</dbReference>
<keyword evidence="4" id="KW-1185">Reference proteome</keyword>
<dbReference type="Pfam" id="PF17667">
    <property type="entry name" value="Pkinase_fungal"/>
    <property type="match status" value="1"/>
</dbReference>
<feature type="region of interest" description="Disordered" evidence="1">
    <location>
        <begin position="304"/>
        <end position="356"/>
    </location>
</feature>
<accession>A0A5C3NXE8</accession>
<dbReference type="PANTHER" id="PTHR38248:SF2">
    <property type="entry name" value="FUNK1 11"/>
    <property type="match status" value="1"/>
</dbReference>
<sequence length="761" mass="84970">MSKQGVSRPCPGFSMSLSPDRWDEGDVVKLKVDGALYPEAVVPSDGRPHWEVLSALLEFKAGGTKFDPYDDIKKGDADATTRVNVRGQLTEYVAHAFAHQHRSAMFLFLVNGFKMRATRWDRSGTIFTEAFDYTQNRELLRDLFWGFSRLTPRGQGLDYSVTPLRPDDEDYRTMTDLAEENENDISEEEGTIVDPKLKTYVFKYVRSAFAASIAGDAARYRIAIPTPKGNRFYLAAKPHIVAAGMSGRGTRGYVAWDLAGKRFVWLKDTWRPIYDNVATEGSVLRTLNKVGVRNVPTYVCDGELEDETETPNWAKPPLEETSNKPEEAVDAKPGPRRSKRMRNGEPQPTPTQAPNAFINRGKHVMRKFRHYRIVVEEVCMPLTEFKNGKQLLSTVRDCVQAHGDAVNKAHIHHRDVSAGNVLIYPTVVRSEHDGKLRVVWKGLLTDWELSKPTTPANGEPAARQPVRTGTWQFTAAQILDNPTSAVVTADELEAFFYVILYNALRYLRHTCANVQLAMFDYFDAYDYVDAQYSCGGHKRSSMLNGTFPKTSNRAWYWVDDTGKPAGHPINNVLAMMLMWFRARYTMLNAVADDDDFIATLSGTAPGVSDSVRQLAQKLDNHDSTLGLLDELLARDWPQLDKLGDLIANPDLAYTKQQVAAKPSQAGPPPNDEDSSPCPSDDAADKPQSKRRRKAPERTKKSKAAMPIVMEDDEELAQLGDPGPSNQLKPPGPATQIRTRGGRRTRAVGRTGTGASSRKRTT</sequence>
<feature type="domain" description="Fungal-type protein kinase" evidence="2">
    <location>
        <begin position="84"/>
        <end position="501"/>
    </location>
</feature>
<evidence type="ECO:0000313" key="3">
    <source>
        <dbReference type="EMBL" id="TFK82024.1"/>
    </source>
</evidence>
<name>A0A5C3NXE8_9APHY</name>
<dbReference type="AlphaFoldDB" id="A0A5C3NXE8"/>
<dbReference type="InterPro" id="IPR011009">
    <property type="entry name" value="Kinase-like_dom_sf"/>
</dbReference>
<evidence type="ECO:0000256" key="1">
    <source>
        <dbReference type="SAM" id="MobiDB-lite"/>
    </source>
</evidence>
<feature type="compositionally biased region" description="Basic and acidic residues" evidence="1">
    <location>
        <begin position="317"/>
        <end position="330"/>
    </location>
</feature>
<reference evidence="3 4" key="1">
    <citation type="journal article" date="2019" name="Nat. Ecol. Evol.">
        <title>Megaphylogeny resolves global patterns of mushroom evolution.</title>
        <authorList>
            <person name="Varga T."/>
            <person name="Krizsan K."/>
            <person name="Foldi C."/>
            <person name="Dima B."/>
            <person name="Sanchez-Garcia M."/>
            <person name="Sanchez-Ramirez S."/>
            <person name="Szollosi G.J."/>
            <person name="Szarkandi J.G."/>
            <person name="Papp V."/>
            <person name="Albert L."/>
            <person name="Andreopoulos W."/>
            <person name="Angelini C."/>
            <person name="Antonin V."/>
            <person name="Barry K.W."/>
            <person name="Bougher N.L."/>
            <person name="Buchanan P."/>
            <person name="Buyck B."/>
            <person name="Bense V."/>
            <person name="Catcheside P."/>
            <person name="Chovatia M."/>
            <person name="Cooper J."/>
            <person name="Damon W."/>
            <person name="Desjardin D."/>
            <person name="Finy P."/>
            <person name="Geml J."/>
            <person name="Haridas S."/>
            <person name="Hughes K."/>
            <person name="Justo A."/>
            <person name="Karasinski D."/>
            <person name="Kautmanova I."/>
            <person name="Kiss B."/>
            <person name="Kocsube S."/>
            <person name="Kotiranta H."/>
            <person name="LaButti K.M."/>
            <person name="Lechner B.E."/>
            <person name="Liimatainen K."/>
            <person name="Lipzen A."/>
            <person name="Lukacs Z."/>
            <person name="Mihaltcheva S."/>
            <person name="Morgado L.N."/>
            <person name="Niskanen T."/>
            <person name="Noordeloos M.E."/>
            <person name="Ohm R.A."/>
            <person name="Ortiz-Santana B."/>
            <person name="Ovrebo C."/>
            <person name="Racz N."/>
            <person name="Riley R."/>
            <person name="Savchenko A."/>
            <person name="Shiryaev A."/>
            <person name="Soop K."/>
            <person name="Spirin V."/>
            <person name="Szebenyi C."/>
            <person name="Tomsovsky M."/>
            <person name="Tulloss R.E."/>
            <person name="Uehling J."/>
            <person name="Grigoriev I.V."/>
            <person name="Vagvolgyi C."/>
            <person name="Papp T."/>
            <person name="Martin F.M."/>
            <person name="Miettinen O."/>
            <person name="Hibbett D.S."/>
            <person name="Nagy L.G."/>
        </authorList>
    </citation>
    <scope>NUCLEOTIDE SEQUENCE [LARGE SCALE GENOMIC DNA]</scope>
    <source>
        <strain evidence="3 4">HHB13444</strain>
    </source>
</reference>
<feature type="compositionally biased region" description="Basic residues" evidence="1">
    <location>
        <begin position="688"/>
        <end position="702"/>
    </location>
</feature>
<evidence type="ECO:0000259" key="2">
    <source>
        <dbReference type="Pfam" id="PF17667"/>
    </source>
</evidence>
<dbReference type="PANTHER" id="PTHR38248">
    <property type="entry name" value="FUNK1 6"/>
    <property type="match status" value="1"/>
</dbReference>
<dbReference type="EMBL" id="ML211530">
    <property type="protein sequence ID" value="TFK82024.1"/>
    <property type="molecule type" value="Genomic_DNA"/>
</dbReference>
<protein>
    <recommendedName>
        <fullName evidence="2">Fungal-type protein kinase domain-containing protein</fullName>
    </recommendedName>
</protein>
<proteinExistence type="predicted"/>
<dbReference type="SUPFAM" id="SSF56112">
    <property type="entry name" value="Protein kinase-like (PK-like)"/>
    <property type="match status" value="1"/>
</dbReference>
<organism evidence="3 4">
    <name type="scientific">Polyporus arcularius HHB13444</name>
    <dbReference type="NCBI Taxonomy" id="1314778"/>
    <lineage>
        <taxon>Eukaryota</taxon>
        <taxon>Fungi</taxon>
        <taxon>Dikarya</taxon>
        <taxon>Basidiomycota</taxon>
        <taxon>Agaricomycotina</taxon>
        <taxon>Agaricomycetes</taxon>
        <taxon>Polyporales</taxon>
        <taxon>Polyporaceae</taxon>
        <taxon>Polyporus</taxon>
    </lineage>
</organism>
<feature type="region of interest" description="Disordered" evidence="1">
    <location>
        <begin position="656"/>
        <end position="761"/>
    </location>
</feature>
<dbReference type="Proteomes" id="UP000308197">
    <property type="component" value="Unassembled WGS sequence"/>
</dbReference>
<gene>
    <name evidence="3" type="ORF">K466DRAFT_631511</name>
</gene>
<evidence type="ECO:0000313" key="4">
    <source>
        <dbReference type="Proteomes" id="UP000308197"/>
    </source>
</evidence>
<dbReference type="InParanoid" id="A0A5C3NXE8"/>